<keyword evidence="3" id="KW-1185">Reference proteome</keyword>
<feature type="compositionally biased region" description="Basic and acidic residues" evidence="1">
    <location>
        <begin position="236"/>
        <end position="245"/>
    </location>
</feature>
<gene>
    <name evidence="2" type="ORF">CCMP2556_LOCUS49417</name>
</gene>
<evidence type="ECO:0008006" key="4">
    <source>
        <dbReference type="Google" id="ProtNLM"/>
    </source>
</evidence>
<accession>A0ABP0RZU7</accession>
<sequence>MRQDQADAAGTAVPLPLVQEIDLGPFALHIETWPKYRIGSSLWPSGVLLAKALASGTLSAARCPKTGAQLLPALHDASVLELGAGPGAPGLAAARLGARVALTDYAELVPLMERNIALNQLTGTARAVALDWSAAASSEFAGDDAAPLDLILAADVVYFEEQDPLVDALKLFFEETVQSAGRAASGWPLQAHAAGRCGEVQRSRDCRCGAKDGGQDEEAAGEGAEAPGAHGRHPRDRVASLEIRR</sequence>
<feature type="compositionally biased region" description="Basic and acidic residues" evidence="1">
    <location>
        <begin position="205"/>
        <end position="214"/>
    </location>
</feature>
<dbReference type="Gene3D" id="3.40.50.150">
    <property type="entry name" value="Vaccinia Virus protein VP39"/>
    <property type="match status" value="1"/>
</dbReference>
<name>A0ABP0RZU7_9DINO</name>
<reference evidence="2 3" key="1">
    <citation type="submission" date="2024-02" db="EMBL/GenBank/DDBJ databases">
        <authorList>
            <person name="Chen Y."/>
            <person name="Shah S."/>
            <person name="Dougan E. K."/>
            <person name="Thang M."/>
            <person name="Chan C."/>
        </authorList>
    </citation>
    <scope>NUCLEOTIDE SEQUENCE [LARGE SCALE GENOMIC DNA]</scope>
</reference>
<dbReference type="Pfam" id="PF10294">
    <property type="entry name" value="Methyltransf_16"/>
    <property type="match status" value="1"/>
</dbReference>
<dbReference type="InterPro" id="IPR029063">
    <property type="entry name" value="SAM-dependent_MTases_sf"/>
</dbReference>
<dbReference type="Proteomes" id="UP001642484">
    <property type="component" value="Unassembled WGS sequence"/>
</dbReference>
<evidence type="ECO:0000313" key="3">
    <source>
        <dbReference type="Proteomes" id="UP001642484"/>
    </source>
</evidence>
<proteinExistence type="predicted"/>
<evidence type="ECO:0000313" key="2">
    <source>
        <dbReference type="EMBL" id="CAK9105627.1"/>
    </source>
</evidence>
<evidence type="ECO:0000256" key="1">
    <source>
        <dbReference type="SAM" id="MobiDB-lite"/>
    </source>
</evidence>
<dbReference type="SUPFAM" id="SSF53335">
    <property type="entry name" value="S-adenosyl-L-methionine-dependent methyltransferases"/>
    <property type="match status" value="1"/>
</dbReference>
<comment type="caution">
    <text evidence="2">The sequence shown here is derived from an EMBL/GenBank/DDBJ whole genome shotgun (WGS) entry which is preliminary data.</text>
</comment>
<dbReference type="EMBL" id="CAXAMN010026772">
    <property type="protein sequence ID" value="CAK9105627.1"/>
    <property type="molecule type" value="Genomic_DNA"/>
</dbReference>
<feature type="region of interest" description="Disordered" evidence="1">
    <location>
        <begin position="205"/>
        <end position="245"/>
    </location>
</feature>
<dbReference type="PANTHER" id="PTHR14614:SF132">
    <property type="entry name" value="PROTEIN-LYSINE METHYLTRANSFERASE C42C1.13"/>
    <property type="match status" value="1"/>
</dbReference>
<dbReference type="PANTHER" id="PTHR14614">
    <property type="entry name" value="HEPATOCELLULAR CARCINOMA-ASSOCIATED ANTIGEN"/>
    <property type="match status" value="1"/>
</dbReference>
<protein>
    <recommendedName>
        <fullName evidence="4">Calmodulin-lysine N-methyltransferase</fullName>
    </recommendedName>
</protein>
<dbReference type="InterPro" id="IPR019410">
    <property type="entry name" value="Methyltransf_16"/>
</dbReference>
<organism evidence="2 3">
    <name type="scientific">Durusdinium trenchii</name>
    <dbReference type="NCBI Taxonomy" id="1381693"/>
    <lineage>
        <taxon>Eukaryota</taxon>
        <taxon>Sar</taxon>
        <taxon>Alveolata</taxon>
        <taxon>Dinophyceae</taxon>
        <taxon>Suessiales</taxon>
        <taxon>Symbiodiniaceae</taxon>
        <taxon>Durusdinium</taxon>
    </lineage>
</organism>